<comment type="caution">
    <text evidence="2">The sequence shown here is derived from an EMBL/GenBank/DDBJ whole genome shotgun (WGS) entry which is preliminary data.</text>
</comment>
<dbReference type="AlphaFoldDB" id="A0A432LAP4"/>
<gene>
    <name evidence="2" type="ORF">EK386_12610</name>
</gene>
<dbReference type="Pfam" id="PF09848">
    <property type="entry name" value="SLFN-g3_helicase"/>
    <property type="match status" value="1"/>
</dbReference>
<dbReference type="Proteomes" id="UP000287910">
    <property type="component" value="Unassembled WGS sequence"/>
</dbReference>
<name>A0A432LAP4_9BACI</name>
<evidence type="ECO:0000313" key="2">
    <source>
        <dbReference type="EMBL" id="RUL51318.1"/>
    </source>
</evidence>
<evidence type="ECO:0000313" key="3">
    <source>
        <dbReference type="Proteomes" id="UP000287910"/>
    </source>
</evidence>
<accession>A0A432LAP4</accession>
<protein>
    <submittedName>
        <fullName evidence="2">DUF2075 domain-containing protein</fullName>
    </submittedName>
</protein>
<dbReference type="InterPro" id="IPR018647">
    <property type="entry name" value="SLFN_3-like_DNA/RNA_helicase"/>
</dbReference>
<organism evidence="2 3">
    <name type="scientific">Lysinibacillus antri</name>
    <dbReference type="NCBI Taxonomy" id="2498145"/>
    <lineage>
        <taxon>Bacteria</taxon>
        <taxon>Bacillati</taxon>
        <taxon>Bacillota</taxon>
        <taxon>Bacilli</taxon>
        <taxon>Bacillales</taxon>
        <taxon>Bacillaceae</taxon>
        <taxon>Lysinibacillus</taxon>
    </lineage>
</organism>
<reference evidence="2 3" key="1">
    <citation type="submission" date="2018-12" db="EMBL/GenBank/DDBJ databases">
        <title>Lysinibacillus antri sp. nov., isolated from a cave soil.</title>
        <authorList>
            <person name="Narsing Rao M.P."/>
            <person name="Zhang H."/>
            <person name="Dong Z.-Y."/>
            <person name="Niu X.-K."/>
            <person name="Zhang K."/>
            <person name="Fang B.-Z."/>
            <person name="Kang Y.-Q."/>
            <person name="Xiao M."/>
            <person name="Li W.-J."/>
        </authorList>
    </citation>
    <scope>NUCLEOTIDE SEQUENCE [LARGE SCALE GENOMIC DNA]</scope>
    <source>
        <strain evidence="2 3">SYSU K30002</strain>
    </source>
</reference>
<sequence>MVTPEHNFEISWNLDNSIWAIGENSIKEAGCIHTTQGLEFEYVGVIIGDDLQYRDGQVTTDYTKRAKTDQSLNENNRKHRLLQFNVT</sequence>
<evidence type="ECO:0000259" key="1">
    <source>
        <dbReference type="Pfam" id="PF09848"/>
    </source>
</evidence>
<keyword evidence="3" id="KW-1185">Reference proteome</keyword>
<dbReference type="EMBL" id="RYYR01000016">
    <property type="protein sequence ID" value="RUL51318.1"/>
    <property type="molecule type" value="Genomic_DNA"/>
</dbReference>
<feature type="domain" description="Schlafen group 3-like DNA/RNA helicase" evidence="1">
    <location>
        <begin position="5"/>
        <end position="77"/>
    </location>
</feature>
<proteinExistence type="predicted"/>